<keyword evidence="3" id="KW-1185">Reference proteome</keyword>
<evidence type="ECO:0000313" key="2">
    <source>
        <dbReference type="EMBL" id="MBW0571639.1"/>
    </source>
</evidence>
<sequence>MSLSKAIGVSGMVPNTKYIDCFTANIFSKQFPGKKHPILQDSTITVNGCIPKVIENSVEMVESRKLPTACDSEGESTNNREGSLPTGTADLKVYERTLLTYRNHSS</sequence>
<reference evidence="2" key="1">
    <citation type="submission" date="2021-03" db="EMBL/GenBank/DDBJ databases">
        <title>Draft genome sequence of rust myrtle Austropuccinia psidii MF-1, a brazilian biotype.</title>
        <authorList>
            <person name="Quecine M.C."/>
            <person name="Pachon D.M.R."/>
            <person name="Bonatelli M.L."/>
            <person name="Correr F.H."/>
            <person name="Franceschini L.M."/>
            <person name="Leite T.F."/>
            <person name="Margarido G.R.A."/>
            <person name="Almeida C.A."/>
            <person name="Ferrarezi J.A."/>
            <person name="Labate C.A."/>
        </authorList>
    </citation>
    <scope>NUCLEOTIDE SEQUENCE</scope>
    <source>
        <strain evidence="2">MF-1</strain>
    </source>
</reference>
<name>A0A9Q3PRQ4_9BASI</name>
<organism evidence="2 3">
    <name type="scientific">Austropuccinia psidii MF-1</name>
    <dbReference type="NCBI Taxonomy" id="1389203"/>
    <lineage>
        <taxon>Eukaryota</taxon>
        <taxon>Fungi</taxon>
        <taxon>Dikarya</taxon>
        <taxon>Basidiomycota</taxon>
        <taxon>Pucciniomycotina</taxon>
        <taxon>Pucciniomycetes</taxon>
        <taxon>Pucciniales</taxon>
        <taxon>Sphaerophragmiaceae</taxon>
        <taxon>Austropuccinia</taxon>
    </lineage>
</organism>
<feature type="region of interest" description="Disordered" evidence="1">
    <location>
        <begin position="65"/>
        <end position="87"/>
    </location>
</feature>
<proteinExistence type="predicted"/>
<protein>
    <submittedName>
        <fullName evidence="2">Uncharacterized protein</fullName>
    </submittedName>
</protein>
<dbReference type="AlphaFoldDB" id="A0A9Q3PRQ4"/>
<gene>
    <name evidence="2" type="ORF">O181_111354</name>
</gene>
<comment type="caution">
    <text evidence="2">The sequence shown here is derived from an EMBL/GenBank/DDBJ whole genome shotgun (WGS) entry which is preliminary data.</text>
</comment>
<accession>A0A9Q3PRQ4</accession>
<evidence type="ECO:0000256" key="1">
    <source>
        <dbReference type="SAM" id="MobiDB-lite"/>
    </source>
</evidence>
<dbReference type="EMBL" id="AVOT02088545">
    <property type="protein sequence ID" value="MBW0571639.1"/>
    <property type="molecule type" value="Genomic_DNA"/>
</dbReference>
<evidence type="ECO:0000313" key="3">
    <source>
        <dbReference type="Proteomes" id="UP000765509"/>
    </source>
</evidence>
<dbReference type="Proteomes" id="UP000765509">
    <property type="component" value="Unassembled WGS sequence"/>
</dbReference>